<proteinExistence type="predicted"/>
<keyword evidence="2" id="KW-1185">Reference proteome</keyword>
<dbReference type="AlphaFoldDB" id="A0A8H3IRK8"/>
<reference evidence="1" key="1">
    <citation type="submission" date="2021-03" db="EMBL/GenBank/DDBJ databases">
        <authorList>
            <person name="Tagirdzhanova G."/>
        </authorList>
    </citation>
    <scope>NUCLEOTIDE SEQUENCE</scope>
</reference>
<accession>A0A8H3IRK8</accession>
<gene>
    <name evidence="1" type="ORF">HETSPECPRED_007234</name>
</gene>
<protein>
    <submittedName>
        <fullName evidence="1">Uncharacterized protein</fullName>
    </submittedName>
</protein>
<sequence>MAQPRLRRDIFAVIKPESRIRSRGGNRQAGETWIQTEIERYNRLYPRVMRNAKYADYLDYVVEEIRKDLESTQREQDEAARTTPQEFFDAAYHFNPFKTSTPIEDTKLVKLLCSHFVTPIPLGKFYGNTVLWLLPGPDSLSLSPIVGKSWGREVTAQREADYPRSFSFNSVTKSTSKKYSFAELGITSNVHP</sequence>
<evidence type="ECO:0000313" key="2">
    <source>
        <dbReference type="Proteomes" id="UP000664521"/>
    </source>
</evidence>
<comment type="caution">
    <text evidence="1">The sequence shown here is derived from an EMBL/GenBank/DDBJ whole genome shotgun (WGS) entry which is preliminary data.</text>
</comment>
<dbReference type="EMBL" id="CAJPDS010000050">
    <property type="protein sequence ID" value="CAF9928943.1"/>
    <property type="molecule type" value="Genomic_DNA"/>
</dbReference>
<name>A0A8H3IRK8_9LECA</name>
<evidence type="ECO:0000313" key="1">
    <source>
        <dbReference type="EMBL" id="CAF9928943.1"/>
    </source>
</evidence>
<organism evidence="1 2">
    <name type="scientific">Heterodermia speciosa</name>
    <dbReference type="NCBI Taxonomy" id="116794"/>
    <lineage>
        <taxon>Eukaryota</taxon>
        <taxon>Fungi</taxon>
        <taxon>Dikarya</taxon>
        <taxon>Ascomycota</taxon>
        <taxon>Pezizomycotina</taxon>
        <taxon>Lecanoromycetes</taxon>
        <taxon>OSLEUM clade</taxon>
        <taxon>Lecanoromycetidae</taxon>
        <taxon>Caliciales</taxon>
        <taxon>Physciaceae</taxon>
        <taxon>Heterodermia</taxon>
    </lineage>
</organism>
<dbReference type="Proteomes" id="UP000664521">
    <property type="component" value="Unassembled WGS sequence"/>
</dbReference>